<evidence type="ECO:0000313" key="2">
    <source>
        <dbReference type="EMBL" id="CAE2299529.1"/>
    </source>
</evidence>
<dbReference type="EMBL" id="HBKR01012962">
    <property type="protein sequence ID" value="CAE2299529.1"/>
    <property type="molecule type" value="Transcribed_RNA"/>
</dbReference>
<dbReference type="Pfam" id="PF00241">
    <property type="entry name" value="Cofilin_ADF"/>
    <property type="match status" value="1"/>
</dbReference>
<proteinExistence type="predicted"/>
<dbReference type="PROSITE" id="PS51263">
    <property type="entry name" value="ADF_H"/>
    <property type="match status" value="1"/>
</dbReference>
<organism evidence="2">
    <name type="scientific">Paramoeba aestuarina</name>
    <dbReference type="NCBI Taxonomy" id="180227"/>
    <lineage>
        <taxon>Eukaryota</taxon>
        <taxon>Amoebozoa</taxon>
        <taxon>Discosea</taxon>
        <taxon>Flabellinia</taxon>
        <taxon>Dactylopodida</taxon>
        <taxon>Paramoebidae</taxon>
        <taxon>Paramoeba</taxon>
    </lineage>
</organism>
<gene>
    <name evidence="2" type="ORF">NAES01612_LOCUS8588</name>
</gene>
<name>A0A7S4KMA9_9EUKA</name>
<reference evidence="2" key="1">
    <citation type="submission" date="2021-01" db="EMBL/GenBank/DDBJ databases">
        <authorList>
            <person name="Corre E."/>
            <person name="Pelletier E."/>
            <person name="Niang G."/>
            <person name="Scheremetjew M."/>
            <person name="Finn R."/>
            <person name="Kale V."/>
            <person name="Holt S."/>
            <person name="Cochrane G."/>
            <person name="Meng A."/>
            <person name="Brown T."/>
            <person name="Cohen L."/>
        </authorList>
    </citation>
    <scope>NUCLEOTIDE SEQUENCE</scope>
    <source>
        <strain evidence="2">SoJaBio B1-5/56/2</strain>
    </source>
</reference>
<protein>
    <recommendedName>
        <fullName evidence="1">ADF-H domain-containing protein</fullName>
    </recommendedName>
</protein>
<dbReference type="AlphaFoldDB" id="A0A7S4KMA9"/>
<dbReference type="GO" id="GO:0003779">
    <property type="term" value="F:actin binding"/>
    <property type="evidence" value="ECO:0007669"/>
    <property type="project" value="InterPro"/>
</dbReference>
<feature type="domain" description="ADF-H" evidence="1">
    <location>
        <begin position="1"/>
        <end position="105"/>
    </location>
</feature>
<dbReference type="Gene3D" id="3.40.20.10">
    <property type="entry name" value="Severin"/>
    <property type="match status" value="1"/>
</dbReference>
<sequence>MQSFLWMKLEIRYTERIWAKKEDWGALLDSLPPDNCRWAVYFFNYDETKKIVFISWIPKSATNGEKSRYERSTPSLKRFFGAKIVELVGEQRDDLGWGFVEEKVFGQVVGMHVKSANKRN</sequence>
<accession>A0A7S4KMA9</accession>
<dbReference type="SUPFAM" id="SSF55753">
    <property type="entry name" value="Actin depolymerizing proteins"/>
    <property type="match status" value="1"/>
</dbReference>
<evidence type="ECO:0000259" key="1">
    <source>
        <dbReference type="PROSITE" id="PS51263"/>
    </source>
</evidence>
<dbReference type="InterPro" id="IPR002108">
    <property type="entry name" value="ADF-H"/>
</dbReference>
<dbReference type="InterPro" id="IPR029006">
    <property type="entry name" value="ADF-H/Gelsolin-like_dom_sf"/>
</dbReference>